<keyword evidence="10" id="KW-0863">Zinc-finger</keyword>
<feature type="compositionally biased region" description="Polar residues" evidence="13">
    <location>
        <begin position="433"/>
        <end position="443"/>
    </location>
</feature>
<comment type="caution">
    <text evidence="15">The sequence shown here is derived from an EMBL/GenBank/DDBJ whole genome shotgun (WGS) entry which is preliminary data.</text>
</comment>
<dbReference type="GO" id="GO:0004777">
    <property type="term" value="F:succinate-semialdehyde dehydrogenase (NAD+) activity"/>
    <property type="evidence" value="ECO:0007669"/>
    <property type="project" value="UniProtKB-EC"/>
</dbReference>
<dbReference type="FunFam" id="3.40.309.10:FF:000004">
    <property type="entry name" value="Succinate-semialdehyde dehydrogenase I"/>
    <property type="match status" value="1"/>
</dbReference>
<keyword evidence="10" id="KW-0862">Zinc</keyword>
<dbReference type="GO" id="GO:0005737">
    <property type="term" value="C:cytoplasm"/>
    <property type="evidence" value="ECO:0007669"/>
    <property type="project" value="TreeGrafter"/>
</dbReference>
<dbReference type="PANTHER" id="PTHR43353">
    <property type="entry name" value="SUCCINATE-SEMIALDEHYDE DEHYDROGENASE, MITOCHONDRIAL"/>
    <property type="match status" value="1"/>
</dbReference>
<dbReference type="PANTHER" id="PTHR43353:SF5">
    <property type="entry name" value="SUCCINATE-SEMIALDEHYDE DEHYDROGENASE, MITOCHONDRIAL"/>
    <property type="match status" value="1"/>
</dbReference>
<evidence type="ECO:0000256" key="10">
    <source>
        <dbReference type="PROSITE-ProRule" id="PRU00453"/>
    </source>
</evidence>
<dbReference type="Gene3D" id="3.30.60.190">
    <property type="match status" value="1"/>
</dbReference>
<evidence type="ECO:0000256" key="12">
    <source>
        <dbReference type="RuleBase" id="RU003345"/>
    </source>
</evidence>
<evidence type="ECO:0000256" key="1">
    <source>
        <dbReference type="ARBA" id="ARBA00005176"/>
    </source>
</evidence>
<evidence type="ECO:0000313" key="15">
    <source>
        <dbReference type="EMBL" id="KAG0655672.1"/>
    </source>
</evidence>
<evidence type="ECO:0000256" key="7">
    <source>
        <dbReference type="ARBA" id="ARBA00050387"/>
    </source>
</evidence>
<dbReference type="PROSITE" id="PS51083">
    <property type="entry name" value="ZF_HIT"/>
    <property type="match status" value="1"/>
</dbReference>
<dbReference type="PROSITE" id="PS00687">
    <property type="entry name" value="ALDEHYDE_DEHYDR_GLU"/>
    <property type="match status" value="1"/>
</dbReference>
<dbReference type="InterPro" id="IPR029510">
    <property type="entry name" value="Ald_DH_CS_GLU"/>
</dbReference>
<dbReference type="EC" id="1.2.1.24" evidence="3"/>
<feature type="active site" evidence="11">
    <location>
        <position position="867"/>
    </location>
</feature>
<dbReference type="SUPFAM" id="SSF53720">
    <property type="entry name" value="ALDH-like"/>
    <property type="match status" value="1"/>
</dbReference>
<gene>
    <name evidence="15" type="primary">UGA2</name>
    <name evidence="15" type="ORF">C6P46_000761</name>
</gene>
<sequence>MQLRLPRAKDEKPRKKRPPIVSTADSAPCGIVYHRRCHKQISQYTCPKCNLPYCSLACFRSPEHQACTETFDRTTLAEDLQGDVKDNESAETDKRQMLEMLKKFEDQQRELEEIRAREGGPAAEEEEDDGPEAEARRREREELEKRLADVDLGADDDADSLPPEQILSLLSPAQQQAFTEALQDPTRVSKLVEEEFEGEEPWWTIEQERKAFDEFRNANKEAMQAEGKAEGEDLAAGVGSMEEEPEIEWEDVRPPLLDPKQLPPLKVGPDGKAIANPQLLHNIVAVLFAYSFTLRTFSLTSLNSIPARSPERITIVQVLAQLLPFLVQRSTASFHGLEDAIEYVAAREEPQGMSPPLIALLVHDVASLLRPVPIAAITSPDAPALASHALVNVIAALSDVQALFASANATSAPTETRSPTAGPTVSKPLIARPSTTSPLTRSERQQCSLASAKLLFYTSFAVSTGNEVVQACGALATLAERDAARRAQEEQEREAAVERRRAELGRRGETAAPEIERAGGHGPAQDVETEEVIANREPQQGNALHMLRSPLANAARSVARTQRAPTSLRRIITIANSAPHRSPLHSVTRMASIAGASSSRSASTQAGPPIKLANPSLWVDKGGYINGKWTAGSNDGTFEVINPGTGKVLGTLPEMTVQDTKEAINHAHEALKSWRKTSEYERSALLTKIFQIMSDNKEDLAQIITAENGKPLADARGEVTYGASYFSWYAGEAVRNYGDVIPSSVPGVQNTTIKQPIGVCAIITPWNFPNAMVTRKLAAALAAGNTVVLKAPAETPYSVLAIAEICRQAGVPDGVINVVLTSKHTPAIGKELCESPLIHKVSFTGSTRVGKILMSQASSTLKKLSFELGGNAPFIVFDDADLDKAVAGVLACKFRQSGQTCVCANRILVQDGVYDKFAEKLAEAVRKFTVGEGTKEGVTHGPLIHQAAVDKVQEHVDDAVAQGAKVLVGGKKIDVPGYFFEPTVLSDVQSCKVDNEETFGPLAPLYRFKTEDEAIEIANNTEVGLAGYFFTENIARLHRVAAALEVGMVGANTGAISQASIPFGGIKESGFGREGSKYGLQDWQVIKLVSIGGL</sequence>
<dbReference type="SUPFAM" id="SSF144232">
    <property type="entry name" value="HIT/MYND zinc finger-like"/>
    <property type="match status" value="1"/>
</dbReference>
<dbReference type="Gene3D" id="3.40.605.10">
    <property type="entry name" value="Aldehyde Dehydrogenase, Chain A, domain 1"/>
    <property type="match status" value="1"/>
</dbReference>
<dbReference type="Gene3D" id="3.40.309.10">
    <property type="entry name" value="Aldehyde Dehydrogenase, Chain A, domain 2"/>
    <property type="match status" value="1"/>
</dbReference>
<comment type="similarity">
    <text evidence="2 12">Belongs to the aldehyde dehydrogenase family.</text>
</comment>
<dbReference type="InterPro" id="IPR016163">
    <property type="entry name" value="Ald_DH_C"/>
</dbReference>
<feature type="region of interest" description="Disordered" evidence="13">
    <location>
        <begin position="1"/>
        <end position="21"/>
    </location>
</feature>
<dbReference type="FunFam" id="3.40.605.10:FF:000005">
    <property type="entry name" value="Succinate-semialdehyde dehydrogenase I"/>
    <property type="match status" value="1"/>
</dbReference>
<evidence type="ECO:0000256" key="8">
    <source>
        <dbReference type="ARBA" id="ARBA00052698"/>
    </source>
</evidence>
<dbReference type="InterPro" id="IPR010102">
    <property type="entry name" value="Succ_semiAld_DH"/>
</dbReference>
<dbReference type="InterPro" id="IPR016160">
    <property type="entry name" value="Ald_DH_CS_CYS"/>
</dbReference>
<dbReference type="InterPro" id="IPR015590">
    <property type="entry name" value="Aldehyde_DH_dom"/>
</dbReference>
<dbReference type="PROSITE" id="PS00070">
    <property type="entry name" value="ALDEHYDE_DEHYDR_CYS"/>
    <property type="match status" value="1"/>
</dbReference>
<feature type="region of interest" description="Disordered" evidence="13">
    <location>
        <begin position="486"/>
        <end position="525"/>
    </location>
</feature>
<evidence type="ECO:0000256" key="11">
    <source>
        <dbReference type="PROSITE-ProRule" id="PRU10007"/>
    </source>
</evidence>
<comment type="catalytic activity">
    <reaction evidence="7">
        <text>succinate semialdehyde + NADP(+) + H2O = succinate + NADPH + 2 H(+)</text>
        <dbReference type="Rhea" id="RHEA:13213"/>
        <dbReference type="ChEBI" id="CHEBI:15377"/>
        <dbReference type="ChEBI" id="CHEBI:15378"/>
        <dbReference type="ChEBI" id="CHEBI:30031"/>
        <dbReference type="ChEBI" id="CHEBI:57706"/>
        <dbReference type="ChEBI" id="CHEBI:57783"/>
        <dbReference type="ChEBI" id="CHEBI:58349"/>
        <dbReference type="EC" id="1.2.1.16"/>
    </reaction>
</comment>
<dbReference type="InterPro" id="IPR050740">
    <property type="entry name" value="Aldehyde_DH_Superfamily"/>
</dbReference>
<comment type="pathway">
    <text evidence="1">Amino-acid degradation; 4-aminobutanoate degradation.</text>
</comment>
<evidence type="ECO:0000256" key="13">
    <source>
        <dbReference type="SAM" id="MobiDB-lite"/>
    </source>
</evidence>
<protein>
    <recommendedName>
        <fullName evidence="4">Succinate-semialdehyde dehydrogenase, mitochondrial</fullName>
        <ecNumber evidence="9">1.2.1.16</ecNumber>
        <ecNumber evidence="3">1.2.1.24</ecNumber>
    </recommendedName>
    <alternativeName>
        <fullName evidence="6">NAD(+)-dependent succinic semialdehyde dehydrogenase</fullName>
    </alternativeName>
</protein>
<dbReference type="GO" id="GO:0009450">
    <property type="term" value="P:gamma-aminobutyric acid catabolic process"/>
    <property type="evidence" value="ECO:0007669"/>
    <property type="project" value="InterPro"/>
</dbReference>
<keyword evidence="5 12" id="KW-0560">Oxidoreductase</keyword>
<feature type="compositionally biased region" description="Basic and acidic residues" evidence="13">
    <location>
        <begin position="109"/>
        <end position="118"/>
    </location>
</feature>
<dbReference type="NCBIfam" id="TIGR01780">
    <property type="entry name" value="SSADH"/>
    <property type="match status" value="1"/>
</dbReference>
<feature type="compositionally biased region" description="Acidic residues" evidence="13">
    <location>
        <begin position="123"/>
        <end position="132"/>
    </location>
</feature>
<feature type="domain" description="HIT-type" evidence="14">
    <location>
        <begin position="29"/>
        <end position="67"/>
    </location>
</feature>
<dbReference type="InterPro" id="IPR016161">
    <property type="entry name" value="Ald_DH/histidinol_DH"/>
</dbReference>
<dbReference type="GO" id="GO:0008270">
    <property type="term" value="F:zinc ion binding"/>
    <property type="evidence" value="ECO:0007669"/>
    <property type="project" value="UniProtKB-UniRule"/>
</dbReference>
<keyword evidence="10" id="KW-0479">Metal-binding</keyword>
<dbReference type="EMBL" id="PUHQ01000114">
    <property type="protein sequence ID" value="KAG0655672.1"/>
    <property type="molecule type" value="Genomic_DNA"/>
</dbReference>
<feature type="compositionally biased region" description="Basic and acidic residues" evidence="13">
    <location>
        <begin position="133"/>
        <end position="142"/>
    </location>
</feature>
<accession>A0A9P6VTZ6</accession>
<feature type="compositionally biased region" description="Polar residues" evidence="13">
    <location>
        <begin position="409"/>
        <end position="423"/>
    </location>
</feature>
<evidence type="ECO:0000256" key="3">
    <source>
        <dbReference type="ARBA" id="ARBA00013051"/>
    </source>
</evidence>
<dbReference type="AlphaFoldDB" id="A0A9P6VTZ6"/>
<dbReference type="EC" id="1.2.1.16" evidence="9"/>
<dbReference type="Pfam" id="PF04438">
    <property type="entry name" value="zf-HIT"/>
    <property type="match status" value="1"/>
</dbReference>
<dbReference type="InterPro" id="IPR016162">
    <property type="entry name" value="Ald_DH_N"/>
</dbReference>
<evidence type="ECO:0000259" key="14">
    <source>
        <dbReference type="PROSITE" id="PS51083"/>
    </source>
</evidence>
<keyword evidence="16" id="KW-1185">Reference proteome</keyword>
<feature type="region of interest" description="Disordered" evidence="13">
    <location>
        <begin position="409"/>
        <end position="443"/>
    </location>
</feature>
<dbReference type="InterPro" id="IPR007529">
    <property type="entry name" value="Znf_HIT"/>
</dbReference>
<organism evidence="15 16">
    <name type="scientific">Rhodotorula mucilaginosa</name>
    <name type="common">Yeast</name>
    <name type="synonym">Rhodotorula rubra</name>
    <dbReference type="NCBI Taxonomy" id="5537"/>
    <lineage>
        <taxon>Eukaryota</taxon>
        <taxon>Fungi</taxon>
        <taxon>Dikarya</taxon>
        <taxon>Basidiomycota</taxon>
        <taxon>Pucciniomycotina</taxon>
        <taxon>Microbotryomycetes</taxon>
        <taxon>Sporidiobolales</taxon>
        <taxon>Sporidiobolaceae</taxon>
        <taxon>Rhodotorula</taxon>
    </lineage>
</organism>
<reference evidence="15 16" key="1">
    <citation type="submission" date="2020-11" db="EMBL/GenBank/DDBJ databases">
        <title>Kefir isolates.</title>
        <authorList>
            <person name="Marcisauskas S."/>
            <person name="Kim Y."/>
            <person name="Blasche S."/>
        </authorList>
    </citation>
    <scope>NUCLEOTIDE SEQUENCE [LARGE SCALE GENOMIC DNA]</scope>
    <source>
        <strain evidence="15 16">KR</strain>
    </source>
</reference>
<feature type="compositionally biased region" description="Basic and acidic residues" evidence="13">
    <location>
        <begin position="486"/>
        <end position="519"/>
    </location>
</feature>
<proteinExistence type="inferred from homology"/>
<feature type="region of interest" description="Disordered" evidence="13">
    <location>
        <begin position="109"/>
        <end position="142"/>
    </location>
</feature>
<dbReference type="OrthoDB" id="310895at2759"/>
<name>A0A9P6VTZ6_RHOMI</name>
<evidence type="ECO:0000256" key="5">
    <source>
        <dbReference type="ARBA" id="ARBA00023002"/>
    </source>
</evidence>
<dbReference type="CDD" id="cd07103">
    <property type="entry name" value="ALDH_F5_SSADH_GabD"/>
    <property type="match status" value="1"/>
</dbReference>
<comment type="catalytic activity">
    <reaction evidence="8">
        <text>succinate semialdehyde + NAD(+) + H2O = succinate + NADH + 2 H(+)</text>
        <dbReference type="Rhea" id="RHEA:13217"/>
        <dbReference type="ChEBI" id="CHEBI:15377"/>
        <dbReference type="ChEBI" id="CHEBI:15378"/>
        <dbReference type="ChEBI" id="CHEBI:30031"/>
        <dbReference type="ChEBI" id="CHEBI:57540"/>
        <dbReference type="ChEBI" id="CHEBI:57706"/>
        <dbReference type="ChEBI" id="CHEBI:57945"/>
        <dbReference type="EC" id="1.2.1.16"/>
    </reaction>
</comment>
<evidence type="ECO:0000256" key="6">
    <source>
        <dbReference type="ARBA" id="ARBA00030806"/>
    </source>
</evidence>
<dbReference type="CDD" id="cd23024">
    <property type="entry name" value="zf-HIT_ZNHIT2-3"/>
    <property type="match status" value="1"/>
</dbReference>
<dbReference type="Proteomes" id="UP000777482">
    <property type="component" value="Unassembled WGS sequence"/>
</dbReference>
<evidence type="ECO:0000256" key="4">
    <source>
        <dbReference type="ARBA" id="ARBA00019842"/>
    </source>
</evidence>
<dbReference type="Pfam" id="PF00171">
    <property type="entry name" value="Aldedh"/>
    <property type="match status" value="1"/>
</dbReference>
<evidence type="ECO:0000313" key="16">
    <source>
        <dbReference type="Proteomes" id="UP000777482"/>
    </source>
</evidence>
<evidence type="ECO:0000256" key="9">
    <source>
        <dbReference type="ARBA" id="ARBA00067047"/>
    </source>
</evidence>
<evidence type="ECO:0000256" key="2">
    <source>
        <dbReference type="ARBA" id="ARBA00009986"/>
    </source>
</evidence>